<dbReference type="KEGG" id="cchl:FPL14_16655"/>
<accession>A0A7G5C0A2</accession>
<sequence length="370" mass="41595">MRDGILARKLSALRNVMNKQGWEAVILTQQKNVSWLTRMRSHINMAVESACCIIVVTVDQCSLLSSNMESERLLSEELRSEEYRSSLERFQWPWYEPARRDDLIRDLTPGCSALVTDTSAEVEGELVLLRTKVLDSEHGEWRLLGRMAAEAIESCAKTIARGQSEQEIAGLLARHCWDREIEPIVALVAVDERILSVRHPLPTGKRVEAYAMLVLCARKYGKIVSVTRLVHFGRPPDEIVRKHAAVAEIDARMMDATRPGRSLDEMFVMLQLFYRDAGYADEIYKHHQGGFAGYATREQLALPGVSRRIEANGVYAWNPSITGVKSEDTLLLRDKGAEIITASGEYPTIVCKIGGGSWKRPDILVRSTGR</sequence>
<dbReference type="RefSeq" id="WP_182298836.1">
    <property type="nucleotide sequence ID" value="NZ_CP041969.1"/>
</dbReference>
<dbReference type="EMBL" id="CP041969">
    <property type="protein sequence ID" value="QMV42636.1"/>
    <property type="molecule type" value="Genomic_DNA"/>
</dbReference>
<gene>
    <name evidence="3" type="ORF">FPL14_16655</name>
</gene>
<dbReference type="InterPro" id="IPR036005">
    <property type="entry name" value="Creatinase/aminopeptidase-like"/>
</dbReference>
<dbReference type="PANTHER" id="PTHR46112:SF2">
    <property type="entry name" value="XAA-PRO AMINOPEPTIDASE P-RELATED"/>
    <property type="match status" value="1"/>
</dbReference>
<evidence type="ECO:0000313" key="4">
    <source>
        <dbReference type="Proteomes" id="UP000515679"/>
    </source>
</evidence>
<evidence type="ECO:0000259" key="2">
    <source>
        <dbReference type="Pfam" id="PF01321"/>
    </source>
</evidence>
<dbReference type="AlphaFoldDB" id="A0A7G5C0A2"/>
<dbReference type="InterPro" id="IPR000994">
    <property type="entry name" value="Pept_M24"/>
</dbReference>
<dbReference type="InterPro" id="IPR050659">
    <property type="entry name" value="Peptidase_M24B"/>
</dbReference>
<dbReference type="Pfam" id="PF01321">
    <property type="entry name" value="Creatinase_N"/>
    <property type="match status" value="1"/>
</dbReference>
<feature type="domain" description="Creatinase N-terminal" evidence="2">
    <location>
        <begin position="10"/>
        <end position="83"/>
    </location>
</feature>
<dbReference type="Pfam" id="PF00557">
    <property type="entry name" value="Peptidase_M24"/>
    <property type="match status" value="1"/>
</dbReference>
<evidence type="ECO:0000313" key="3">
    <source>
        <dbReference type="EMBL" id="QMV42636.1"/>
    </source>
</evidence>
<name>A0A7G5C0A2_9BACL</name>
<dbReference type="PANTHER" id="PTHR46112">
    <property type="entry name" value="AMINOPEPTIDASE"/>
    <property type="match status" value="1"/>
</dbReference>
<organism evidence="3 4">
    <name type="scientific">Cohnella cholangitidis</name>
    <dbReference type="NCBI Taxonomy" id="2598458"/>
    <lineage>
        <taxon>Bacteria</taxon>
        <taxon>Bacillati</taxon>
        <taxon>Bacillota</taxon>
        <taxon>Bacilli</taxon>
        <taxon>Bacillales</taxon>
        <taxon>Paenibacillaceae</taxon>
        <taxon>Cohnella</taxon>
    </lineage>
</organism>
<dbReference type="Gene3D" id="3.90.230.10">
    <property type="entry name" value="Creatinase/methionine aminopeptidase superfamily"/>
    <property type="match status" value="1"/>
</dbReference>
<reference evidence="3 4" key="1">
    <citation type="submission" date="2019-07" db="EMBL/GenBank/DDBJ databases">
        <authorList>
            <person name="Kim J.K."/>
            <person name="Cheong H.-M."/>
            <person name="Choi Y."/>
            <person name="Hwang K.J."/>
            <person name="Lee S."/>
            <person name="Choi C."/>
        </authorList>
    </citation>
    <scope>NUCLEOTIDE SEQUENCE [LARGE SCALE GENOMIC DNA]</scope>
    <source>
        <strain evidence="3 4">KS 22</strain>
    </source>
</reference>
<dbReference type="InterPro" id="IPR029149">
    <property type="entry name" value="Creatin/AminoP/Spt16_N"/>
</dbReference>
<keyword evidence="4" id="KW-1185">Reference proteome</keyword>
<dbReference type="SUPFAM" id="SSF53092">
    <property type="entry name" value="Creatinase/prolidase N-terminal domain"/>
    <property type="match status" value="1"/>
</dbReference>
<proteinExistence type="predicted"/>
<dbReference type="SUPFAM" id="SSF55920">
    <property type="entry name" value="Creatinase/aminopeptidase"/>
    <property type="match status" value="1"/>
</dbReference>
<evidence type="ECO:0000259" key="1">
    <source>
        <dbReference type="Pfam" id="PF00557"/>
    </source>
</evidence>
<dbReference type="Gene3D" id="3.40.350.10">
    <property type="entry name" value="Creatinase/prolidase N-terminal domain"/>
    <property type="match status" value="1"/>
</dbReference>
<protein>
    <submittedName>
        <fullName evidence="3">M24 family metallopeptidase</fullName>
    </submittedName>
</protein>
<dbReference type="InterPro" id="IPR000587">
    <property type="entry name" value="Creatinase_N"/>
</dbReference>
<dbReference type="CDD" id="cd01066">
    <property type="entry name" value="APP_MetAP"/>
    <property type="match status" value="1"/>
</dbReference>
<dbReference type="Proteomes" id="UP000515679">
    <property type="component" value="Chromosome"/>
</dbReference>
<feature type="domain" description="Peptidase M24" evidence="1">
    <location>
        <begin position="144"/>
        <end position="332"/>
    </location>
</feature>